<keyword evidence="7 10" id="KW-0028">Amino-acid biosynthesis</keyword>
<comment type="similarity">
    <text evidence="4 10">Belongs to the LeuD family. LeuD type 1 subfamily.</text>
</comment>
<dbReference type="EMBL" id="BSDC01000001">
    <property type="protein sequence ID" value="GLH66406.1"/>
    <property type="molecule type" value="Genomic_DNA"/>
</dbReference>
<dbReference type="InterPro" id="IPR015928">
    <property type="entry name" value="Aconitase/3IPM_dehydase_swvl"/>
</dbReference>
<dbReference type="InterPro" id="IPR033940">
    <property type="entry name" value="IPMI_Swivel"/>
</dbReference>
<evidence type="ECO:0000256" key="3">
    <source>
        <dbReference type="ARBA" id="ARBA00004729"/>
    </source>
</evidence>
<comment type="function">
    <text evidence="2 10">Catalyzes the isomerization between 2-isopropylmalate and 3-isopropylmalate, via the formation of 2-isopropylmaleate.</text>
</comment>
<dbReference type="Gene3D" id="3.20.19.10">
    <property type="entry name" value="Aconitase, domain 4"/>
    <property type="match status" value="1"/>
</dbReference>
<dbReference type="RefSeq" id="WP_285606609.1">
    <property type="nucleotide sequence ID" value="NZ_BSDC01000001.1"/>
</dbReference>
<gene>
    <name evidence="10 12" type="primary">leuD</name>
    <name evidence="12" type="ORF">GETHED_07700</name>
</gene>
<dbReference type="EC" id="4.2.1.33" evidence="10"/>
<evidence type="ECO:0000256" key="8">
    <source>
        <dbReference type="ARBA" id="ARBA00023239"/>
    </source>
</evidence>
<dbReference type="InterPro" id="IPR000573">
    <property type="entry name" value="AconitaseA/IPMdHydase_ssu_swvl"/>
</dbReference>
<proteinExistence type="inferred from homology"/>
<evidence type="ECO:0000313" key="13">
    <source>
        <dbReference type="Proteomes" id="UP001165044"/>
    </source>
</evidence>
<feature type="domain" description="Aconitase A/isopropylmalate dehydratase small subunit swivel" evidence="11">
    <location>
        <begin position="3"/>
        <end position="123"/>
    </location>
</feature>
<evidence type="ECO:0000256" key="1">
    <source>
        <dbReference type="ARBA" id="ARBA00000491"/>
    </source>
</evidence>
<evidence type="ECO:0000256" key="7">
    <source>
        <dbReference type="ARBA" id="ARBA00022605"/>
    </source>
</evidence>
<comment type="caution">
    <text evidence="12">The sequence shown here is derived from an EMBL/GenBank/DDBJ whole genome shotgun (WGS) entry which is preliminary data.</text>
</comment>
<dbReference type="PANTHER" id="PTHR43345:SF5">
    <property type="entry name" value="3-ISOPROPYLMALATE DEHYDRATASE SMALL SUBUNIT"/>
    <property type="match status" value="1"/>
</dbReference>
<dbReference type="NCBIfam" id="TIGR00171">
    <property type="entry name" value="leuD"/>
    <property type="match status" value="1"/>
</dbReference>
<dbReference type="InterPro" id="IPR004431">
    <property type="entry name" value="3-IsopropMal_deHydase_ssu"/>
</dbReference>
<comment type="subunit">
    <text evidence="5 10">Heterodimer of LeuC and LeuD.</text>
</comment>
<evidence type="ECO:0000256" key="5">
    <source>
        <dbReference type="ARBA" id="ARBA00011271"/>
    </source>
</evidence>
<evidence type="ECO:0000256" key="2">
    <source>
        <dbReference type="ARBA" id="ARBA00002695"/>
    </source>
</evidence>
<comment type="pathway">
    <text evidence="3 10">Amino-acid biosynthesis; L-leucine biosynthesis; L-leucine from 3-methyl-2-oxobutanoate: step 2/4.</text>
</comment>
<evidence type="ECO:0000256" key="4">
    <source>
        <dbReference type="ARBA" id="ARBA00009845"/>
    </source>
</evidence>
<accession>A0ABQ5PVD6</accession>
<dbReference type="Pfam" id="PF00694">
    <property type="entry name" value="Aconitase_C"/>
    <property type="match status" value="1"/>
</dbReference>
<dbReference type="HAMAP" id="MF_01031">
    <property type="entry name" value="LeuD_type1"/>
    <property type="match status" value="1"/>
</dbReference>
<dbReference type="NCBIfam" id="NF002458">
    <property type="entry name" value="PRK01641.1"/>
    <property type="match status" value="1"/>
</dbReference>
<keyword evidence="6 10" id="KW-0432">Leucine biosynthesis</keyword>
<evidence type="ECO:0000256" key="10">
    <source>
        <dbReference type="HAMAP-Rule" id="MF_01031"/>
    </source>
</evidence>
<dbReference type="CDD" id="cd01577">
    <property type="entry name" value="IPMI_Swivel"/>
    <property type="match status" value="1"/>
</dbReference>
<keyword evidence="8 10" id="KW-0456">Lyase</keyword>
<evidence type="ECO:0000313" key="12">
    <source>
        <dbReference type="EMBL" id="GLH66406.1"/>
    </source>
</evidence>
<evidence type="ECO:0000256" key="9">
    <source>
        <dbReference type="ARBA" id="ARBA00023304"/>
    </source>
</evidence>
<keyword evidence="9 10" id="KW-0100">Branched-chain amino acid biosynthesis</keyword>
<name>A0ABQ5PVD6_9BACT</name>
<protein>
    <recommendedName>
        <fullName evidence="10">3-isopropylmalate dehydratase small subunit</fullName>
        <ecNumber evidence="10">4.2.1.33</ecNumber>
    </recommendedName>
    <alternativeName>
        <fullName evidence="10">Alpha-IPM isomerase</fullName>
        <shortName evidence="10">IPMI</shortName>
    </alternativeName>
    <alternativeName>
        <fullName evidence="10">Isopropylmalate isomerase</fullName>
    </alternativeName>
</protein>
<dbReference type="PANTHER" id="PTHR43345">
    <property type="entry name" value="3-ISOPROPYLMALATE DEHYDRATASE SMALL SUBUNIT 2-RELATED-RELATED"/>
    <property type="match status" value="1"/>
</dbReference>
<dbReference type="SUPFAM" id="SSF52016">
    <property type="entry name" value="LeuD/IlvD-like"/>
    <property type="match status" value="1"/>
</dbReference>
<keyword evidence="13" id="KW-1185">Reference proteome</keyword>
<dbReference type="InterPro" id="IPR050075">
    <property type="entry name" value="LeuD"/>
</dbReference>
<comment type="catalytic activity">
    <reaction evidence="1 10">
        <text>(2R,3S)-3-isopropylmalate = (2S)-2-isopropylmalate</text>
        <dbReference type="Rhea" id="RHEA:32287"/>
        <dbReference type="ChEBI" id="CHEBI:1178"/>
        <dbReference type="ChEBI" id="CHEBI:35121"/>
        <dbReference type="EC" id="4.2.1.33"/>
    </reaction>
</comment>
<sequence>MVPFTTLTGIAAPLLRANVDTDLIIPKQFLTTLVRSGLGRHLFHELRYSPEGRELPDFLLNREPYRQAAILLSGPNFGCGSSREHAPWALLDFGIRCVVAPSFADIFFNNCFANGILPVVLPAEAITRLAAEEGLLTVDLPAQTVSGASCGFRFEIEPTRKATLLEGLDEIKRSEANLADIEAYEVRRRAEAPWLAIGGQ</sequence>
<evidence type="ECO:0000259" key="11">
    <source>
        <dbReference type="Pfam" id="PF00694"/>
    </source>
</evidence>
<evidence type="ECO:0000256" key="6">
    <source>
        <dbReference type="ARBA" id="ARBA00022430"/>
    </source>
</evidence>
<reference evidence="12" key="1">
    <citation type="journal article" date="2023" name="Antonie Van Leeuwenhoek">
        <title>Mesoterricola silvestris gen. nov., sp. nov., Mesoterricola sediminis sp. nov., Geothrix oryzae sp. nov., Geothrix edaphica sp. nov., Geothrix rubra sp. nov., and Geothrix limicola sp. nov., six novel members of Acidobacteriota isolated from soils.</title>
        <authorList>
            <person name="Itoh H."/>
            <person name="Sugisawa Y."/>
            <person name="Mise K."/>
            <person name="Xu Z."/>
            <person name="Kuniyasu M."/>
            <person name="Ushijima N."/>
            <person name="Kawano K."/>
            <person name="Kobayashi E."/>
            <person name="Shiratori Y."/>
            <person name="Masuda Y."/>
            <person name="Senoo K."/>
        </authorList>
    </citation>
    <scope>NUCLEOTIDE SEQUENCE</scope>
    <source>
        <strain evidence="12">Red802</strain>
    </source>
</reference>
<organism evidence="12 13">
    <name type="scientific">Geothrix edaphica</name>
    <dbReference type="NCBI Taxonomy" id="2927976"/>
    <lineage>
        <taxon>Bacteria</taxon>
        <taxon>Pseudomonadati</taxon>
        <taxon>Acidobacteriota</taxon>
        <taxon>Holophagae</taxon>
        <taxon>Holophagales</taxon>
        <taxon>Holophagaceae</taxon>
        <taxon>Geothrix</taxon>
    </lineage>
</organism>
<dbReference type="Proteomes" id="UP001165044">
    <property type="component" value="Unassembled WGS sequence"/>
</dbReference>